<dbReference type="OrthoDB" id="1259151at2759"/>
<evidence type="ECO:0000256" key="1">
    <source>
        <dbReference type="SAM" id="MobiDB-lite"/>
    </source>
</evidence>
<evidence type="ECO:0000313" key="2">
    <source>
        <dbReference type="EMBL" id="CAD8193694.1"/>
    </source>
</evidence>
<dbReference type="GO" id="GO:0003713">
    <property type="term" value="F:transcription coactivator activity"/>
    <property type="evidence" value="ECO:0007669"/>
    <property type="project" value="InterPro"/>
</dbReference>
<dbReference type="AlphaFoldDB" id="A0A8S1WU75"/>
<dbReference type="GO" id="GO:0005634">
    <property type="term" value="C:nucleus"/>
    <property type="evidence" value="ECO:0007669"/>
    <property type="project" value="TreeGrafter"/>
</dbReference>
<gene>
    <name evidence="2" type="ORF">POCTA_138.1.T1050061</name>
</gene>
<feature type="region of interest" description="Disordered" evidence="1">
    <location>
        <begin position="189"/>
        <end position="243"/>
    </location>
</feature>
<dbReference type="Proteomes" id="UP000683925">
    <property type="component" value="Unassembled WGS sequence"/>
</dbReference>
<protein>
    <submittedName>
        <fullName evidence="2">Uncharacterized protein</fullName>
    </submittedName>
</protein>
<name>A0A8S1WU75_PAROT</name>
<feature type="region of interest" description="Disordered" evidence="1">
    <location>
        <begin position="255"/>
        <end position="376"/>
    </location>
</feature>
<dbReference type="CDD" id="cd13214">
    <property type="entry name" value="PH-GRAM_WBP2"/>
    <property type="match status" value="1"/>
</dbReference>
<feature type="compositionally biased region" description="Low complexity" evidence="1">
    <location>
        <begin position="255"/>
        <end position="276"/>
    </location>
</feature>
<dbReference type="GO" id="GO:0031490">
    <property type="term" value="F:chromatin DNA binding"/>
    <property type="evidence" value="ECO:0007669"/>
    <property type="project" value="TreeGrafter"/>
</dbReference>
<dbReference type="OMA" id="EFTYLRR"/>
<dbReference type="PANTHER" id="PTHR31606">
    <property type="entry name" value="WW DOMAIN BINDING PROTEIN 2, ISOFORM E"/>
    <property type="match status" value="1"/>
</dbReference>
<dbReference type="EMBL" id="CAJJDP010000105">
    <property type="protein sequence ID" value="CAD8193694.1"/>
    <property type="molecule type" value="Genomic_DNA"/>
</dbReference>
<comment type="caution">
    <text evidence="2">The sequence shown here is derived from an EMBL/GenBank/DDBJ whole genome shotgun (WGS) entry which is preliminary data.</text>
</comment>
<feature type="compositionally biased region" description="Low complexity" evidence="1">
    <location>
        <begin position="226"/>
        <end position="243"/>
    </location>
</feature>
<keyword evidence="3" id="KW-1185">Reference proteome</keyword>
<evidence type="ECO:0000313" key="3">
    <source>
        <dbReference type="Proteomes" id="UP000683925"/>
    </source>
</evidence>
<reference evidence="2" key="1">
    <citation type="submission" date="2021-01" db="EMBL/GenBank/DDBJ databases">
        <authorList>
            <consortium name="Genoscope - CEA"/>
            <person name="William W."/>
        </authorList>
    </citation>
    <scope>NUCLEOTIDE SEQUENCE</scope>
</reference>
<sequence length="402" mass="46489">MALNPPITQTGVPLRVDQEFFILYRNEMEGEFKIENMGKFSAKGKVYVTTCRMVFVSDKFQKESFKSFDIPLAYLTAEKFQQPIFGSNYLEGNVDPLYNLLPGKTHFKLWFKAGGCDKFLKILVSVLTQIRRQRGSGQRVPDARLMENFARSQSQAFIDPNDPSVIYVQQPHLNQQSYGNMAWGIPQNPTQVSPIGGPNYGMPQQQYQPPPMNQQYQQPPPPPPQGYQQYQQSPPQNYQNNQQVGIPVNYNYGQQQQPQTTYNQPQVQQPYQQNIQPPNPYVQQNPPPVYNQPNPYVQQNPTYNQPSNPYTQHPQQQQQQPPQTFEPQPQQQAYQNQVPQTQQNSNYQYPQDQNNNQQAPIQNNDQVPQNQPQQDQVRNQPNTAYYFGFWGPQLQSNQNAIL</sequence>
<organism evidence="2 3">
    <name type="scientific">Paramecium octaurelia</name>
    <dbReference type="NCBI Taxonomy" id="43137"/>
    <lineage>
        <taxon>Eukaryota</taxon>
        <taxon>Sar</taxon>
        <taxon>Alveolata</taxon>
        <taxon>Ciliophora</taxon>
        <taxon>Intramacronucleata</taxon>
        <taxon>Oligohymenophorea</taxon>
        <taxon>Peniculida</taxon>
        <taxon>Parameciidae</taxon>
        <taxon>Paramecium</taxon>
    </lineage>
</organism>
<feature type="compositionally biased region" description="Pro residues" evidence="1">
    <location>
        <begin position="277"/>
        <end position="290"/>
    </location>
</feature>
<feature type="compositionally biased region" description="Pro residues" evidence="1">
    <location>
        <begin position="208"/>
        <end position="225"/>
    </location>
</feature>
<dbReference type="PANTHER" id="PTHR31606:SF1">
    <property type="entry name" value="WW DOMAIN BINDING PROTEIN 2, ISOFORM E"/>
    <property type="match status" value="1"/>
</dbReference>
<accession>A0A8S1WU75</accession>
<feature type="compositionally biased region" description="Low complexity" evidence="1">
    <location>
        <begin position="291"/>
        <end position="376"/>
    </location>
</feature>
<proteinExistence type="predicted"/>
<feature type="compositionally biased region" description="Low complexity" evidence="1">
    <location>
        <begin position="196"/>
        <end position="207"/>
    </location>
</feature>
<dbReference type="InterPro" id="IPR044852">
    <property type="entry name" value="WBP2-like"/>
</dbReference>